<sequence length="136" mass="14915">MTLAIGNGYSMAITNGMSYPMPRTRLGDYILQAILQFGMGWAVTFYGGYGMTAALVVGVFASLVGLGGQQYTLPSMMFAFLVAIGGVELFVLPPALAPILAAMILAANFALYPIWAWVHLLVWNRRLERRYEKETV</sequence>
<reference evidence="3" key="1">
    <citation type="submission" date="2017-09" db="EMBL/GenBank/DDBJ databases">
        <title>Depth-based differentiation of microbial function through sediment-hosted aquifers and enrichment of novel symbionts in the deep terrestrial subsurface.</title>
        <authorList>
            <person name="Probst A.J."/>
            <person name="Ladd B."/>
            <person name="Jarett J.K."/>
            <person name="Geller-Mcgrath D.E."/>
            <person name="Sieber C.M.K."/>
            <person name="Emerson J.B."/>
            <person name="Anantharaman K."/>
            <person name="Thomas B.C."/>
            <person name="Malmstrom R."/>
            <person name="Stieglmeier M."/>
            <person name="Klingl A."/>
            <person name="Woyke T."/>
            <person name="Ryan C.M."/>
            <person name="Banfield J.F."/>
        </authorList>
    </citation>
    <scope>NUCLEOTIDE SEQUENCE [LARGE SCALE GENOMIC DNA]</scope>
</reference>
<proteinExistence type="predicted"/>
<feature type="transmembrane region" description="Helical" evidence="1">
    <location>
        <begin position="49"/>
        <end position="68"/>
    </location>
</feature>
<evidence type="ECO:0000313" key="3">
    <source>
        <dbReference type="Proteomes" id="UP000228920"/>
    </source>
</evidence>
<evidence type="ECO:0000313" key="2">
    <source>
        <dbReference type="EMBL" id="PIZ44533.1"/>
    </source>
</evidence>
<organism evidence="2 3">
    <name type="scientific">candidate division WWE3 bacterium CG_4_10_14_0_2_um_filter_41_14</name>
    <dbReference type="NCBI Taxonomy" id="1975072"/>
    <lineage>
        <taxon>Bacteria</taxon>
        <taxon>Katanobacteria</taxon>
    </lineage>
</organism>
<dbReference type="AlphaFoldDB" id="A0A2M7TFB7"/>
<protein>
    <submittedName>
        <fullName evidence="2">Uncharacterized protein</fullName>
    </submittedName>
</protein>
<keyword evidence="1" id="KW-1133">Transmembrane helix</keyword>
<dbReference type="Proteomes" id="UP000228920">
    <property type="component" value="Unassembled WGS sequence"/>
</dbReference>
<feature type="transmembrane region" description="Helical" evidence="1">
    <location>
        <begin position="75"/>
        <end position="93"/>
    </location>
</feature>
<accession>A0A2M7TFB7</accession>
<keyword evidence="1" id="KW-0812">Transmembrane</keyword>
<gene>
    <name evidence="2" type="ORF">COY32_06280</name>
</gene>
<comment type="caution">
    <text evidence="2">The sequence shown here is derived from an EMBL/GenBank/DDBJ whole genome shotgun (WGS) entry which is preliminary data.</text>
</comment>
<keyword evidence="1" id="KW-0472">Membrane</keyword>
<name>A0A2M7TFB7_UNCKA</name>
<evidence type="ECO:0000256" key="1">
    <source>
        <dbReference type="SAM" id="Phobius"/>
    </source>
</evidence>
<dbReference type="EMBL" id="PFNL01000174">
    <property type="protein sequence ID" value="PIZ44533.1"/>
    <property type="molecule type" value="Genomic_DNA"/>
</dbReference>
<feature type="transmembrane region" description="Helical" evidence="1">
    <location>
        <begin position="99"/>
        <end position="123"/>
    </location>
</feature>